<dbReference type="SUPFAM" id="SSF55008">
    <property type="entry name" value="HMA, heavy metal-associated domain"/>
    <property type="match status" value="1"/>
</dbReference>
<dbReference type="Pfam" id="PF00403">
    <property type="entry name" value="HMA"/>
    <property type="match status" value="1"/>
</dbReference>
<feature type="non-terminal residue" evidence="4">
    <location>
        <position position="1"/>
    </location>
</feature>
<keyword evidence="5" id="KW-1185">Reference proteome</keyword>
<feature type="signal peptide" evidence="2">
    <location>
        <begin position="1"/>
        <end position="25"/>
    </location>
</feature>
<evidence type="ECO:0000259" key="3">
    <source>
        <dbReference type="Pfam" id="PF00403"/>
    </source>
</evidence>
<feature type="domain" description="HMA" evidence="3">
    <location>
        <begin position="173"/>
        <end position="217"/>
    </location>
</feature>
<feature type="region of interest" description="Disordered" evidence="1">
    <location>
        <begin position="238"/>
        <end position="261"/>
    </location>
</feature>
<reference evidence="4 5" key="1">
    <citation type="submission" date="2021-05" db="EMBL/GenBank/DDBJ databases">
        <title>Genome Assembly of Synthetic Allotetraploid Brassica napus Reveals Homoeologous Exchanges between Subgenomes.</title>
        <authorList>
            <person name="Davis J.T."/>
        </authorList>
    </citation>
    <scope>NUCLEOTIDE SEQUENCE [LARGE SCALE GENOMIC DNA]</scope>
    <source>
        <strain evidence="5">cv. Da-Ae</strain>
        <tissue evidence="4">Seedling</tissue>
    </source>
</reference>
<proteinExistence type="predicted"/>
<name>A0ABQ8C598_BRANA</name>
<accession>A0ABQ8C598</accession>
<sequence length="261" mass="31046">CYTVKRLLELVFLVWSLNIVCSCWSKRSPKNNQDKVQPFHKRCYTVRRFLIWNSNMVCCCLSKRSPRHSPDKVQPLHKRCYTVRRFLVWNVNMARRCWSKRSPKYNPGKYIDAEVLTMTKKSDVVPEKNGQSNIVPKKEANPEIKQTDDKPERSIREVEYNLRPASQELEVYIRKVISKFEGVENCVVDIQNKRIVVTGDFDQKKLFEELQKKRRKIIKKDHELIEKYRRIHARVRSGDEKEMAKFDMSNEENPNGALRNK</sequence>
<gene>
    <name evidence="4" type="ORF">HID58_035566</name>
</gene>
<dbReference type="Gene3D" id="3.30.70.100">
    <property type="match status" value="1"/>
</dbReference>
<dbReference type="InterPro" id="IPR006121">
    <property type="entry name" value="HMA_dom"/>
</dbReference>
<organism evidence="4 5">
    <name type="scientific">Brassica napus</name>
    <name type="common">Rape</name>
    <dbReference type="NCBI Taxonomy" id="3708"/>
    <lineage>
        <taxon>Eukaryota</taxon>
        <taxon>Viridiplantae</taxon>
        <taxon>Streptophyta</taxon>
        <taxon>Embryophyta</taxon>
        <taxon>Tracheophyta</taxon>
        <taxon>Spermatophyta</taxon>
        <taxon>Magnoliopsida</taxon>
        <taxon>eudicotyledons</taxon>
        <taxon>Gunneridae</taxon>
        <taxon>Pentapetalae</taxon>
        <taxon>rosids</taxon>
        <taxon>malvids</taxon>
        <taxon>Brassicales</taxon>
        <taxon>Brassicaceae</taxon>
        <taxon>Brassiceae</taxon>
        <taxon>Brassica</taxon>
    </lineage>
</organism>
<dbReference type="EMBL" id="JAGKQM010000009">
    <property type="protein sequence ID" value="KAH0912245.1"/>
    <property type="molecule type" value="Genomic_DNA"/>
</dbReference>
<feature type="chain" id="PRO_5046064494" description="HMA domain-containing protein" evidence="2">
    <location>
        <begin position="26"/>
        <end position="261"/>
    </location>
</feature>
<dbReference type="Proteomes" id="UP000824890">
    <property type="component" value="Unassembled WGS sequence"/>
</dbReference>
<comment type="caution">
    <text evidence="4">The sequence shown here is derived from an EMBL/GenBank/DDBJ whole genome shotgun (WGS) entry which is preliminary data.</text>
</comment>
<protein>
    <recommendedName>
        <fullName evidence="3">HMA domain-containing protein</fullName>
    </recommendedName>
</protein>
<dbReference type="InterPro" id="IPR036163">
    <property type="entry name" value="HMA_dom_sf"/>
</dbReference>
<evidence type="ECO:0000256" key="1">
    <source>
        <dbReference type="SAM" id="MobiDB-lite"/>
    </source>
</evidence>
<evidence type="ECO:0000256" key="2">
    <source>
        <dbReference type="SAM" id="SignalP"/>
    </source>
</evidence>
<evidence type="ECO:0000313" key="5">
    <source>
        <dbReference type="Proteomes" id="UP000824890"/>
    </source>
</evidence>
<evidence type="ECO:0000313" key="4">
    <source>
        <dbReference type="EMBL" id="KAH0912245.1"/>
    </source>
</evidence>
<keyword evidence="2" id="KW-0732">Signal</keyword>